<sequence length="222" mass="25337">MEKATRFKGVSMDTSVQTLPDLSTLEVQVGELRLSSDGTWLYLLQVTCSRSHWQVVKRYSEIRELWLELCKTLGTNDTQRLCTEHIHFLAGFEQDEFPKKHLLLTQHKLEARASKLNQFFLKLAMRLNLCRPRELQMCRVRGCPLLDLIAGFFVVDAEQVKSCASTHSSRSISLQPDGQHNQLFTDKRRGATSIRLGVGVKFLRRVSFGFKDQRGVVAALAQ</sequence>
<dbReference type="EMBL" id="JH597990">
    <property type="status" value="NOT_ANNOTATED_CDS"/>
    <property type="molecule type" value="Genomic_DNA"/>
</dbReference>
<accession>M4BW01</accession>
<dbReference type="GO" id="GO:0035091">
    <property type="term" value="F:phosphatidylinositol binding"/>
    <property type="evidence" value="ECO:0007669"/>
    <property type="project" value="InterPro"/>
</dbReference>
<dbReference type="SUPFAM" id="SSF64268">
    <property type="entry name" value="PX domain"/>
    <property type="match status" value="1"/>
</dbReference>
<protein>
    <recommendedName>
        <fullName evidence="3">PX domain-containing protein</fullName>
    </recommendedName>
</protein>
<proteinExistence type="predicted"/>
<evidence type="ECO:0008006" key="3">
    <source>
        <dbReference type="Google" id="ProtNLM"/>
    </source>
</evidence>
<dbReference type="InParanoid" id="M4BW01"/>
<dbReference type="AlphaFoldDB" id="M4BW01"/>
<dbReference type="VEuPathDB" id="FungiDB:HpaG810702"/>
<dbReference type="InterPro" id="IPR036871">
    <property type="entry name" value="PX_dom_sf"/>
</dbReference>
<name>M4BW01_HYAAE</name>
<dbReference type="CDD" id="cd06093">
    <property type="entry name" value="PX_domain"/>
    <property type="match status" value="1"/>
</dbReference>
<dbReference type="OMA" id="TWLYLLQ"/>
<evidence type="ECO:0000313" key="2">
    <source>
        <dbReference type="Proteomes" id="UP000011713"/>
    </source>
</evidence>
<evidence type="ECO:0000313" key="1">
    <source>
        <dbReference type="EnsemblProtists" id="HpaP810702"/>
    </source>
</evidence>
<organism evidence="1 2">
    <name type="scientific">Hyaloperonospora arabidopsidis (strain Emoy2)</name>
    <name type="common">Downy mildew agent</name>
    <name type="synonym">Peronospora arabidopsidis</name>
    <dbReference type="NCBI Taxonomy" id="559515"/>
    <lineage>
        <taxon>Eukaryota</taxon>
        <taxon>Sar</taxon>
        <taxon>Stramenopiles</taxon>
        <taxon>Oomycota</taxon>
        <taxon>Peronosporomycetes</taxon>
        <taxon>Peronosporales</taxon>
        <taxon>Peronosporaceae</taxon>
        <taxon>Hyaloperonospora</taxon>
    </lineage>
</organism>
<reference evidence="1" key="2">
    <citation type="submission" date="2015-06" db="UniProtKB">
        <authorList>
            <consortium name="EnsemblProtists"/>
        </authorList>
    </citation>
    <scope>IDENTIFICATION</scope>
    <source>
        <strain evidence="1">Emoy2</strain>
    </source>
</reference>
<dbReference type="Gene3D" id="3.30.1520.10">
    <property type="entry name" value="Phox-like domain"/>
    <property type="match status" value="1"/>
</dbReference>
<dbReference type="EnsemblProtists" id="HpaT810702">
    <property type="protein sequence ID" value="HpaP810702"/>
    <property type="gene ID" value="HpaG810702"/>
</dbReference>
<keyword evidence="2" id="KW-1185">Reference proteome</keyword>
<reference evidence="2" key="1">
    <citation type="journal article" date="2010" name="Science">
        <title>Signatures of adaptation to obligate biotrophy in the Hyaloperonospora arabidopsidis genome.</title>
        <authorList>
            <person name="Baxter L."/>
            <person name="Tripathy S."/>
            <person name="Ishaque N."/>
            <person name="Boot N."/>
            <person name="Cabral A."/>
            <person name="Kemen E."/>
            <person name="Thines M."/>
            <person name="Ah-Fong A."/>
            <person name="Anderson R."/>
            <person name="Badejoko W."/>
            <person name="Bittner-Eddy P."/>
            <person name="Boore J.L."/>
            <person name="Chibucos M.C."/>
            <person name="Coates M."/>
            <person name="Dehal P."/>
            <person name="Delehaunty K."/>
            <person name="Dong S."/>
            <person name="Downton P."/>
            <person name="Dumas B."/>
            <person name="Fabro G."/>
            <person name="Fronick C."/>
            <person name="Fuerstenberg S.I."/>
            <person name="Fulton L."/>
            <person name="Gaulin E."/>
            <person name="Govers F."/>
            <person name="Hughes L."/>
            <person name="Humphray S."/>
            <person name="Jiang R.H."/>
            <person name="Judelson H."/>
            <person name="Kamoun S."/>
            <person name="Kyung K."/>
            <person name="Meijer H."/>
            <person name="Minx P."/>
            <person name="Morris P."/>
            <person name="Nelson J."/>
            <person name="Phuntumart V."/>
            <person name="Qutob D."/>
            <person name="Rehmany A."/>
            <person name="Rougon-Cardoso A."/>
            <person name="Ryden P."/>
            <person name="Torto-Alalibo T."/>
            <person name="Studholme D."/>
            <person name="Wang Y."/>
            <person name="Win J."/>
            <person name="Wood J."/>
            <person name="Clifton S.W."/>
            <person name="Rogers J."/>
            <person name="Van den Ackerveken G."/>
            <person name="Jones J.D."/>
            <person name="McDowell J.M."/>
            <person name="Beynon J."/>
            <person name="Tyler B.M."/>
        </authorList>
    </citation>
    <scope>NUCLEOTIDE SEQUENCE [LARGE SCALE GENOMIC DNA]</scope>
    <source>
        <strain evidence="2">Emoy2</strain>
    </source>
</reference>
<dbReference type="eggNOG" id="ENOG502SIQH">
    <property type="taxonomic scope" value="Eukaryota"/>
</dbReference>
<dbReference type="HOGENOM" id="CLU_098851_0_0_1"/>
<dbReference type="Proteomes" id="UP000011713">
    <property type="component" value="Unassembled WGS sequence"/>
</dbReference>